<gene>
    <name evidence="8" type="ORF">F3N42_09405</name>
</gene>
<evidence type="ECO:0000256" key="6">
    <source>
        <dbReference type="ARBA" id="ARBA00022884"/>
    </source>
</evidence>
<evidence type="ECO:0000256" key="1">
    <source>
        <dbReference type="ARBA" id="ARBA00006620"/>
    </source>
</evidence>
<evidence type="ECO:0000256" key="7">
    <source>
        <dbReference type="ARBA" id="ARBA00023016"/>
    </source>
</evidence>
<protein>
    <submittedName>
        <fullName evidence="8">Addiction module toxin, HicA family</fullName>
    </submittedName>
</protein>
<evidence type="ECO:0000256" key="2">
    <source>
        <dbReference type="ARBA" id="ARBA00022649"/>
    </source>
</evidence>
<evidence type="ECO:0000256" key="5">
    <source>
        <dbReference type="ARBA" id="ARBA00022801"/>
    </source>
</evidence>
<accession>A0A5N0T903</accession>
<keyword evidence="3" id="KW-0540">Nuclease</keyword>
<dbReference type="AlphaFoldDB" id="A0A5N0T903"/>
<comment type="similarity">
    <text evidence="1">Belongs to the HicA mRNA interferase family.</text>
</comment>
<dbReference type="Proteomes" id="UP000325372">
    <property type="component" value="Unassembled WGS sequence"/>
</dbReference>
<evidence type="ECO:0000313" key="8">
    <source>
        <dbReference type="EMBL" id="KAA9131523.1"/>
    </source>
</evidence>
<dbReference type="EMBL" id="VYXP01000005">
    <property type="protein sequence ID" value="KAA9131523.1"/>
    <property type="molecule type" value="Genomic_DNA"/>
</dbReference>
<dbReference type="Gene3D" id="3.30.920.30">
    <property type="entry name" value="Hypothetical protein"/>
    <property type="match status" value="1"/>
</dbReference>
<proteinExistence type="inferred from homology"/>
<sequence>MPPKIRQLEVSLRKAGFTRTSAKGSHRKYRHPCGLVVFISGHPGADAETTRSSRSGLRWTR</sequence>
<dbReference type="GO" id="GO:0004519">
    <property type="term" value="F:endonuclease activity"/>
    <property type="evidence" value="ECO:0007669"/>
    <property type="project" value="UniProtKB-KW"/>
</dbReference>
<dbReference type="GO" id="GO:0003729">
    <property type="term" value="F:mRNA binding"/>
    <property type="evidence" value="ECO:0007669"/>
    <property type="project" value="InterPro"/>
</dbReference>
<dbReference type="InterPro" id="IPR012933">
    <property type="entry name" value="HicA_mRNA_interferase"/>
</dbReference>
<keyword evidence="5" id="KW-0378">Hydrolase</keyword>
<dbReference type="Pfam" id="PF07927">
    <property type="entry name" value="HicA_toxin"/>
    <property type="match status" value="1"/>
</dbReference>
<comment type="caution">
    <text evidence="8">The sequence shown here is derived from an EMBL/GenBank/DDBJ whole genome shotgun (WGS) entry which is preliminary data.</text>
</comment>
<keyword evidence="7" id="KW-0346">Stress response</keyword>
<organism evidence="8 9">
    <name type="scientific">Marinihelvus fidelis</name>
    <dbReference type="NCBI Taxonomy" id="2613842"/>
    <lineage>
        <taxon>Bacteria</taxon>
        <taxon>Pseudomonadati</taxon>
        <taxon>Pseudomonadota</taxon>
        <taxon>Gammaproteobacteria</taxon>
        <taxon>Chromatiales</taxon>
        <taxon>Wenzhouxiangellaceae</taxon>
        <taxon>Marinihelvus</taxon>
    </lineage>
</organism>
<keyword evidence="2" id="KW-1277">Toxin-antitoxin system</keyword>
<reference evidence="8 9" key="1">
    <citation type="submission" date="2019-09" db="EMBL/GenBank/DDBJ databases">
        <title>Wenzhouxiangella sp. Genome sequencing and assembly.</title>
        <authorList>
            <person name="Zhang R."/>
        </authorList>
    </citation>
    <scope>NUCLEOTIDE SEQUENCE [LARGE SCALE GENOMIC DNA]</scope>
    <source>
        <strain evidence="8 9">W260</strain>
    </source>
</reference>
<evidence type="ECO:0000256" key="4">
    <source>
        <dbReference type="ARBA" id="ARBA00022759"/>
    </source>
</evidence>
<dbReference type="SUPFAM" id="SSF54786">
    <property type="entry name" value="YcfA/nrd intein domain"/>
    <property type="match status" value="1"/>
</dbReference>
<dbReference type="InterPro" id="IPR038570">
    <property type="entry name" value="HicA_sf"/>
</dbReference>
<evidence type="ECO:0000313" key="9">
    <source>
        <dbReference type="Proteomes" id="UP000325372"/>
    </source>
</evidence>
<keyword evidence="4" id="KW-0255">Endonuclease</keyword>
<keyword evidence="9" id="KW-1185">Reference proteome</keyword>
<evidence type="ECO:0000256" key="3">
    <source>
        <dbReference type="ARBA" id="ARBA00022722"/>
    </source>
</evidence>
<name>A0A5N0T903_9GAMM</name>
<dbReference type="RefSeq" id="WP_150864172.1">
    <property type="nucleotide sequence ID" value="NZ_VYXP01000005.1"/>
</dbReference>
<dbReference type="GO" id="GO:0016787">
    <property type="term" value="F:hydrolase activity"/>
    <property type="evidence" value="ECO:0007669"/>
    <property type="project" value="UniProtKB-KW"/>
</dbReference>
<keyword evidence="6" id="KW-0694">RNA-binding</keyword>